<dbReference type="Proteomes" id="UP000789508">
    <property type="component" value="Unassembled WGS sequence"/>
</dbReference>
<accession>A0A9N9B1H4</accession>
<name>A0A9N9B1H4_9GLOM</name>
<proteinExistence type="predicted"/>
<reference evidence="1" key="1">
    <citation type="submission" date="2021-06" db="EMBL/GenBank/DDBJ databases">
        <authorList>
            <person name="Kallberg Y."/>
            <person name="Tangrot J."/>
            <person name="Rosling A."/>
        </authorList>
    </citation>
    <scope>NUCLEOTIDE SEQUENCE</scope>
    <source>
        <strain evidence="1">FL130A</strain>
    </source>
</reference>
<dbReference type="EMBL" id="CAJVPS010001827">
    <property type="protein sequence ID" value="CAG8551503.1"/>
    <property type="molecule type" value="Genomic_DNA"/>
</dbReference>
<gene>
    <name evidence="1" type="ORF">ALEPTO_LOCUS5898</name>
</gene>
<dbReference type="AlphaFoldDB" id="A0A9N9B1H4"/>
<keyword evidence="2" id="KW-1185">Reference proteome</keyword>
<dbReference type="OrthoDB" id="2013972at2759"/>
<sequence>MSYKRIWNDNFSSPIHETKEECESLMLVAAQAPGFSIWLRNILHQHFWEIEAKIHNPGPIAKKFGDADKSENIIVNSNKFELIKIFEKRTPLGNWQQASHGMRALENTVAALNLFKSHLKRCWVLTITNIK</sequence>
<evidence type="ECO:0000313" key="2">
    <source>
        <dbReference type="Proteomes" id="UP000789508"/>
    </source>
</evidence>
<protein>
    <submittedName>
        <fullName evidence="1">2428_t:CDS:1</fullName>
    </submittedName>
</protein>
<evidence type="ECO:0000313" key="1">
    <source>
        <dbReference type="EMBL" id="CAG8551503.1"/>
    </source>
</evidence>
<comment type="caution">
    <text evidence="1">The sequence shown here is derived from an EMBL/GenBank/DDBJ whole genome shotgun (WGS) entry which is preliminary data.</text>
</comment>
<organism evidence="1 2">
    <name type="scientific">Ambispora leptoticha</name>
    <dbReference type="NCBI Taxonomy" id="144679"/>
    <lineage>
        <taxon>Eukaryota</taxon>
        <taxon>Fungi</taxon>
        <taxon>Fungi incertae sedis</taxon>
        <taxon>Mucoromycota</taxon>
        <taxon>Glomeromycotina</taxon>
        <taxon>Glomeromycetes</taxon>
        <taxon>Archaeosporales</taxon>
        <taxon>Ambisporaceae</taxon>
        <taxon>Ambispora</taxon>
    </lineage>
</organism>